<accession>A0A849K943</accession>
<dbReference type="Pfam" id="PF00723">
    <property type="entry name" value="Glyco_hydro_15"/>
    <property type="match status" value="1"/>
</dbReference>
<dbReference type="EMBL" id="JABFAJ010000017">
    <property type="protein sequence ID" value="NNU27727.1"/>
    <property type="molecule type" value="Genomic_DNA"/>
</dbReference>
<dbReference type="InterPro" id="IPR011613">
    <property type="entry name" value="GH15-like"/>
</dbReference>
<name>A0A849K943_9MICO</name>
<dbReference type="InterPro" id="IPR012341">
    <property type="entry name" value="6hp_glycosidase-like_sf"/>
</dbReference>
<reference evidence="2 3" key="1">
    <citation type="submission" date="2020-05" db="EMBL/GenBank/DDBJ databases">
        <title>Genome sequence of Isoptericola sp. JC619 isolated from Chilika lagoon, India.</title>
        <authorList>
            <person name="Kumar D."/>
            <person name="Appam K."/>
            <person name="Gandham S."/>
            <person name="Uppada J."/>
            <person name="Sasikala C."/>
            <person name="Venkata Ramana C."/>
        </authorList>
    </citation>
    <scope>NUCLEOTIDE SEQUENCE [LARGE SCALE GENOMIC DNA]</scope>
    <source>
        <strain evidence="2 3">JC619</strain>
    </source>
</reference>
<feature type="domain" description="GH15-like" evidence="1">
    <location>
        <begin position="21"/>
        <end position="363"/>
    </location>
</feature>
<dbReference type="InterPro" id="IPR008928">
    <property type="entry name" value="6-hairpin_glycosidase_sf"/>
</dbReference>
<dbReference type="PANTHER" id="PTHR31616">
    <property type="entry name" value="TREHALASE"/>
    <property type="match status" value="1"/>
</dbReference>
<dbReference type="GO" id="GO:0005975">
    <property type="term" value="P:carbohydrate metabolic process"/>
    <property type="evidence" value="ECO:0007669"/>
    <property type="project" value="InterPro"/>
</dbReference>
<evidence type="ECO:0000313" key="2">
    <source>
        <dbReference type="EMBL" id="NNU27727.1"/>
    </source>
</evidence>
<dbReference type="SUPFAM" id="SSF48208">
    <property type="entry name" value="Six-hairpin glycosidases"/>
    <property type="match status" value="1"/>
</dbReference>
<gene>
    <name evidence="2" type="ORF">HLI28_09250</name>
</gene>
<dbReference type="GO" id="GO:0004553">
    <property type="term" value="F:hydrolase activity, hydrolyzing O-glycosyl compounds"/>
    <property type="evidence" value="ECO:0007669"/>
    <property type="project" value="TreeGrafter"/>
</dbReference>
<sequence>MTPHHPHPDLAALLTRSREVIAAQQADNGAYPASPTFSAYRGYCWFRDGSFIADGMSAAGEPESAGRFFDWCSAVVLRHADAIAEIVGAAAAGAPLPDDRMLPARFTMGGELGHDQWWDFQLDGYGTWLWAMTEHANRHGLDPDRWRPAAVLTVDYLVSSWDRPCYDWWEEHDEHVHVSTLGCVAAGLRAAVEHEMVVGERADRARDVVARVDDVLASRGTVDGHLTKWLGTREPDGSLSALVAPLGLVDPGSELAGRTLDVIERELSTDGGIYRFRADTFYGGGRWPLLTCFYGLARAARGELEQARAAFDWAASTATDDLLLPEQVDGSLLDPSMRQEWVDRWGTVATPLLWSHAMLLRLAAAIDLIDTEETS</sequence>
<dbReference type="Gene3D" id="1.50.10.10">
    <property type="match status" value="1"/>
</dbReference>
<keyword evidence="3" id="KW-1185">Reference proteome</keyword>
<organism evidence="2 3">
    <name type="scientific">Isoptericola sediminis</name>
    <dbReference type="NCBI Taxonomy" id="2733572"/>
    <lineage>
        <taxon>Bacteria</taxon>
        <taxon>Bacillati</taxon>
        <taxon>Actinomycetota</taxon>
        <taxon>Actinomycetes</taxon>
        <taxon>Micrococcales</taxon>
        <taxon>Promicromonosporaceae</taxon>
        <taxon>Isoptericola</taxon>
    </lineage>
</organism>
<dbReference type="AlphaFoldDB" id="A0A849K943"/>
<protein>
    <submittedName>
        <fullName evidence="2">Glycoside hydrolase family 15</fullName>
    </submittedName>
</protein>
<proteinExistence type="predicted"/>
<dbReference type="Proteomes" id="UP000557204">
    <property type="component" value="Unassembled WGS sequence"/>
</dbReference>
<evidence type="ECO:0000259" key="1">
    <source>
        <dbReference type="Pfam" id="PF00723"/>
    </source>
</evidence>
<keyword evidence="2" id="KW-0378">Hydrolase</keyword>
<dbReference type="RefSeq" id="WP_171247229.1">
    <property type="nucleotide sequence ID" value="NZ_JABFAJ010000017.1"/>
</dbReference>
<comment type="caution">
    <text evidence="2">The sequence shown here is derived from an EMBL/GenBank/DDBJ whole genome shotgun (WGS) entry which is preliminary data.</text>
</comment>
<dbReference type="PANTHER" id="PTHR31616:SF0">
    <property type="entry name" value="GLUCAN 1,4-ALPHA-GLUCOSIDASE"/>
    <property type="match status" value="1"/>
</dbReference>
<evidence type="ECO:0000313" key="3">
    <source>
        <dbReference type="Proteomes" id="UP000557204"/>
    </source>
</evidence>